<dbReference type="GeneID" id="85357802"/>
<gene>
    <name evidence="1" type="ORF">EV420DRAFT_1570383</name>
</gene>
<protein>
    <submittedName>
        <fullName evidence="1">Uncharacterized protein</fullName>
    </submittedName>
</protein>
<dbReference type="AlphaFoldDB" id="A0AA39JPK7"/>
<evidence type="ECO:0000313" key="1">
    <source>
        <dbReference type="EMBL" id="KAK0446384.1"/>
    </source>
</evidence>
<proteinExistence type="predicted"/>
<sequence>MEIETNTMVIIMPKMNLLQTPIIDQFYVTPSDPNSVRTTEFAREKGCLRLRKSYLCHRLYRI</sequence>
<reference evidence="1" key="1">
    <citation type="submission" date="2023-06" db="EMBL/GenBank/DDBJ databases">
        <authorList>
            <consortium name="Lawrence Berkeley National Laboratory"/>
            <person name="Ahrendt S."/>
            <person name="Sahu N."/>
            <person name="Indic B."/>
            <person name="Wong-Bajracharya J."/>
            <person name="Merenyi Z."/>
            <person name="Ke H.-M."/>
            <person name="Monk M."/>
            <person name="Kocsube S."/>
            <person name="Drula E."/>
            <person name="Lipzen A."/>
            <person name="Balint B."/>
            <person name="Henrissat B."/>
            <person name="Andreopoulos B."/>
            <person name="Martin F.M."/>
            <person name="Harder C.B."/>
            <person name="Rigling D."/>
            <person name="Ford K.L."/>
            <person name="Foster G.D."/>
            <person name="Pangilinan J."/>
            <person name="Papanicolaou A."/>
            <person name="Barry K."/>
            <person name="LaButti K."/>
            <person name="Viragh M."/>
            <person name="Koriabine M."/>
            <person name="Yan M."/>
            <person name="Riley R."/>
            <person name="Champramary S."/>
            <person name="Plett K.L."/>
            <person name="Tsai I.J."/>
            <person name="Slot J."/>
            <person name="Sipos G."/>
            <person name="Plett J."/>
            <person name="Nagy L.G."/>
            <person name="Grigoriev I.V."/>
        </authorList>
    </citation>
    <scope>NUCLEOTIDE SEQUENCE</scope>
    <source>
        <strain evidence="1">CCBAS 213</strain>
    </source>
</reference>
<accession>A0AA39JPK7</accession>
<dbReference type="RefSeq" id="XP_060325733.1">
    <property type="nucleotide sequence ID" value="XM_060474254.1"/>
</dbReference>
<name>A0AA39JPK7_ARMTA</name>
<dbReference type="Proteomes" id="UP001175211">
    <property type="component" value="Unassembled WGS sequence"/>
</dbReference>
<dbReference type="EMBL" id="JAUEPS010000047">
    <property type="protein sequence ID" value="KAK0446384.1"/>
    <property type="molecule type" value="Genomic_DNA"/>
</dbReference>
<comment type="caution">
    <text evidence="1">The sequence shown here is derived from an EMBL/GenBank/DDBJ whole genome shotgun (WGS) entry which is preliminary data.</text>
</comment>
<feature type="non-terminal residue" evidence="1">
    <location>
        <position position="62"/>
    </location>
</feature>
<organism evidence="1 2">
    <name type="scientific">Armillaria tabescens</name>
    <name type="common">Ringless honey mushroom</name>
    <name type="synonym">Agaricus tabescens</name>
    <dbReference type="NCBI Taxonomy" id="1929756"/>
    <lineage>
        <taxon>Eukaryota</taxon>
        <taxon>Fungi</taxon>
        <taxon>Dikarya</taxon>
        <taxon>Basidiomycota</taxon>
        <taxon>Agaricomycotina</taxon>
        <taxon>Agaricomycetes</taxon>
        <taxon>Agaricomycetidae</taxon>
        <taxon>Agaricales</taxon>
        <taxon>Marasmiineae</taxon>
        <taxon>Physalacriaceae</taxon>
        <taxon>Desarmillaria</taxon>
    </lineage>
</organism>
<evidence type="ECO:0000313" key="2">
    <source>
        <dbReference type="Proteomes" id="UP001175211"/>
    </source>
</evidence>
<keyword evidence="2" id="KW-1185">Reference proteome</keyword>